<dbReference type="Proteomes" id="UP001412067">
    <property type="component" value="Unassembled WGS sequence"/>
</dbReference>
<name>A0ABR2MIC3_9ASPA</name>
<reference evidence="2 3" key="1">
    <citation type="journal article" date="2022" name="Nat. Plants">
        <title>Genomes of leafy and leafless Platanthera orchids illuminate the evolution of mycoheterotrophy.</title>
        <authorList>
            <person name="Li M.H."/>
            <person name="Liu K.W."/>
            <person name="Li Z."/>
            <person name="Lu H.C."/>
            <person name="Ye Q.L."/>
            <person name="Zhang D."/>
            <person name="Wang J.Y."/>
            <person name="Li Y.F."/>
            <person name="Zhong Z.M."/>
            <person name="Liu X."/>
            <person name="Yu X."/>
            <person name="Liu D.K."/>
            <person name="Tu X.D."/>
            <person name="Liu B."/>
            <person name="Hao Y."/>
            <person name="Liao X.Y."/>
            <person name="Jiang Y.T."/>
            <person name="Sun W.H."/>
            <person name="Chen J."/>
            <person name="Chen Y.Q."/>
            <person name="Ai Y."/>
            <person name="Zhai J.W."/>
            <person name="Wu S.S."/>
            <person name="Zhou Z."/>
            <person name="Hsiao Y.Y."/>
            <person name="Wu W.L."/>
            <person name="Chen Y.Y."/>
            <person name="Lin Y.F."/>
            <person name="Hsu J.L."/>
            <person name="Li C.Y."/>
            <person name="Wang Z.W."/>
            <person name="Zhao X."/>
            <person name="Zhong W.Y."/>
            <person name="Ma X.K."/>
            <person name="Ma L."/>
            <person name="Huang J."/>
            <person name="Chen G.Z."/>
            <person name="Huang M.Z."/>
            <person name="Huang L."/>
            <person name="Peng D.H."/>
            <person name="Luo Y.B."/>
            <person name="Zou S.Q."/>
            <person name="Chen S.P."/>
            <person name="Lan S."/>
            <person name="Tsai W.C."/>
            <person name="Van de Peer Y."/>
            <person name="Liu Z.J."/>
        </authorList>
    </citation>
    <scope>NUCLEOTIDE SEQUENCE [LARGE SCALE GENOMIC DNA]</scope>
    <source>
        <strain evidence="2">Lor288</strain>
    </source>
</reference>
<evidence type="ECO:0000313" key="2">
    <source>
        <dbReference type="EMBL" id="KAK8963622.1"/>
    </source>
</evidence>
<evidence type="ECO:0000313" key="3">
    <source>
        <dbReference type="Proteomes" id="UP001412067"/>
    </source>
</evidence>
<gene>
    <name evidence="2" type="ORF">KSP40_PGU015097</name>
</gene>
<comment type="caution">
    <text evidence="2">The sequence shown here is derived from an EMBL/GenBank/DDBJ whole genome shotgun (WGS) entry which is preliminary data.</text>
</comment>
<accession>A0ABR2MIC3</accession>
<organism evidence="2 3">
    <name type="scientific">Platanthera guangdongensis</name>
    <dbReference type="NCBI Taxonomy" id="2320717"/>
    <lineage>
        <taxon>Eukaryota</taxon>
        <taxon>Viridiplantae</taxon>
        <taxon>Streptophyta</taxon>
        <taxon>Embryophyta</taxon>
        <taxon>Tracheophyta</taxon>
        <taxon>Spermatophyta</taxon>
        <taxon>Magnoliopsida</taxon>
        <taxon>Liliopsida</taxon>
        <taxon>Asparagales</taxon>
        <taxon>Orchidaceae</taxon>
        <taxon>Orchidoideae</taxon>
        <taxon>Orchideae</taxon>
        <taxon>Orchidinae</taxon>
        <taxon>Platanthera</taxon>
    </lineage>
</organism>
<proteinExistence type="predicted"/>
<evidence type="ECO:0000256" key="1">
    <source>
        <dbReference type="SAM" id="MobiDB-lite"/>
    </source>
</evidence>
<feature type="compositionally biased region" description="Low complexity" evidence="1">
    <location>
        <begin position="58"/>
        <end position="69"/>
    </location>
</feature>
<dbReference type="EMBL" id="JBBWWR010000007">
    <property type="protein sequence ID" value="KAK8963622.1"/>
    <property type="molecule type" value="Genomic_DNA"/>
</dbReference>
<feature type="region of interest" description="Disordered" evidence="1">
    <location>
        <begin position="1"/>
        <end position="76"/>
    </location>
</feature>
<protein>
    <submittedName>
        <fullName evidence="2">Uncharacterized protein</fullName>
    </submittedName>
</protein>
<sequence length="167" mass="18419">MQRYQAPLLDAQPTSVHQCSRTRRQPDLPYFPFPSPGAVERDGSRGRDIRKRRGGGLPRSLLSPPISSLTDPCPTASATEKEKPFCYQLPAPTGTKLPAAALLTCVAAVGSADQERRRGKSYFAELSKGAAAENRKGVVFGRTNIAPYRNYAVRFLARALRRLYEIK</sequence>
<keyword evidence="3" id="KW-1185">Reference proteome</keyword>